<dbReference type="GO" id="GO:0016887">
    <property type="term" value="F:ATP hydrolysis activity"/>
    <property type="evidence" value="ECO:0007669"/>
    <property type="project" value="InterPro"/>
</dbReference>
<dbReference type="Proteomes" id="UP000289886">
    <property type="component" value="Unassembled WGS sequence"/>
</dbReference>
<dbReference type="PROSITE" id="PS00674">
    <property type="entry name" value="AAA"/>
    <property type="match status" value="1"/>
</dbReference>
<keyword evidence="8" id="KW-0227">DNA damage</keyword>
<keyword evidence="9" id="KW-0256">Endoplasmic reticulum</keyword>
<evidence type="ECO:0000256" key="1">
    <source>
        <dbReference type="ARBA" id="ARBA00004123"/>
    </source>
</evidence>
<dbReference type="InterPro" id="IPR003338">
    <property type="entry name" value="CDC4_N-term_subdom"/>
</dbReference>
<evidence type="ECO:0000259" key="18">
    <source>
        <dbReference type="SMART" id="SM01073"/>
    </source>
</evidence>
<comment type="subcellular location">
    <subcellularLocation>
        <location evidence="2">Endoplasmic reticulum</location>
    </subcellularLocation>
    <subcellularLocation>
        <location evidence="1">Nucleus</location>
    </subcellularLocation>
</comment>
<dbReference type="InterPro" id="IPR003959">
    <property type="entry name" value="ATPase_AAA_core"/>
</dbReference>
<keyword evidence="7 16" id="KW-0547">Nucleotide-binding</keyword>
<evidence type="ECO:0000313" key="20">
    <source>
        <dbReference type="Proteomes" id="UP000289886"/>
    </source>
</evidence>
<keyword evidence="6" id="KW-0597">Phosphoprotein</keyword>
<dbReference type="InterPro" id="IPR003960">
    <property type="entry name" value="ATPase_AAA_CS"/>
</dbReference>
<evidence type="ECO:0000256" key="4">
    <source>
        <dbReference type="ARBA" id="ARBA00012674"/>
    </source>
</evidence>
<name>A0A444URT1_ACIRT</name>
<dbReference type="InterPro" id="IPR029067">
    <property type="entry name" value="CDC48_domain_2-like_sf"/>
</dbReference>
<dbReference type="SUPFAM" id="SSF50692">
    <property type="entry name" value="ADC-like"/>
    <property type="match status" value="1"/>
</dbReference>
<evidence type="ECO:0000256" key="14">
    <source>
        <dbReference type="ARBA" id="ARBA00031860"/>
    </source>
</evidence>
<dbReference type="Pfam" id="PF02933">
    <property type="entry name" value="CDC48_2"/>
    <property type="match status" value="1"/>
</dbReference>
<evidence type="ECO:0000256" key="10">
    <source>
        <dbReference type="ARBA" id="ARBA00022840"/>
    </source>
</evidence>
<dbReference type="FunFam" id="3.40.50.300:FF:004781">
    <property type="entry name" value="Bromodomain protein"/>
    <property type="match status" value="1"/>
</dbReference>
<dbReference type="InterPro" id="IPR050168">
    <property type="entry name" value="AAA_ATPase_domain"/>
</dbReference>
<dbReference type="SUPFAM" id="SSF54585">
    <property type="entry name" value="Cdc48 domain 2-like"/>
    <property type="match status" value="1"/>
</dbReference>
<dbReference type="Pfam" id="PF00004">
    <property type="entry name" value="AAA"/>
    <property type="match status" value="1"/>
</dbReference>
<dbReference type="GO" id="GO:0008289">
    <property type="term" value="F:lipid binding"/>
    <property type="evidence" value="ECO:0007669"/>
    <property type="project" value="UniProtKB-KW"/>
</dbReference>
<dbReference type="GO" id="GO:0097352">
    <property type="term" value="P:autophagosome maturation"/>
    <property type="evidence" value="ECO:0007669"/>
    <property type="project" value="TreeGrafter"/>
</dbReference>
<organism evidence="19 20">
    <name type="scientific">Acipenser ruthenus</name>
    <name type="common">Sterlet sturgeon</name>
    <dbReference type="NCBI Taxonomy" id="7906"/>
    <lineage>
        <taxon>Eukaryota</taxon>
        <taxon>Metazoa</taxon>
        <taxon>Chordata</taxon>
        <taxon>Craniata</taxon>
        <taxon>Vertebrata</taxon>
        <taxon>Euteleostomi</taxon>
        <taxon>Actinopterygii</taxon>
        <taxon>Chondrostei</taxon>
        <taxon>Acipenseriformes</taxon>
        <taxon>Acipenseridae</taxon>
        <taxon>Acipenser</taxon>
    </lineage>
</organism>
<dbReference type="AlphaFoldDB" id="A0A444URT1"/>
<evidence type="ECO:0000256" key="16">
    <source>
        <dbReference type="RuleBase" id="RU003651"/>
    </source>
</evidence>
<dbReference type="SMART" id="SM01072">
    <property type="entry name" value="CDC48_2"/>
    <property type="match status" value="1"/>
</dbReference>
<sequence length="351" mass="39579">MDELQLFRGDTVLLKGKKRRESVCIVLSDDTCSDEKVRMNRVVRNNLRVRLGDVISIQPCPDVKYGKRIHVLPIDDTVEGITGNIFEVYLKPYFLEAYRPIRKGDIFLVRGGMRAVEFKVVETDPSPYCIVAPDTVIHCEGEPIKREDEEESLNEVGYDDIGGVRKQLAQIKEMVELPLRHPALFKAIGVKTHGEVERRIVSQLLTLMDGLKQRAHVIVMAATNRPNSIDPALRRFGRFDREVDIGIPDATGRLEILQIHTKNMKLADDVDLEQVANETHGHVGADLAALCSEAALQAIRKKMDLIDLEDETIDAEVMNSLAVTMDDFRVRVQGVSVCLLYKKATLTFYNI</sequence>
<dbReference type="SMART" id="SM01073">
    <property type="entry name" value="CDC48_N"/>
    <property type="match status" value="1"/>
</dbReference>
<comment type="similarity">
    <text evidence="3 16">Belongs to the AAA ATPase family.</text>
</comment>
<dbReference type="GO" id="GO:0005524">
    <property type="term" value="F:ATP binding"/>
    <property type="evidence" value="ECO:0007669"/>
    <property type="project" value="UniProtKB-KW"/>
</dbReference>
<keyword evidence="10 16" id="KW-0067">ATP-binding</keyword>
<dbReference type="PANTHER" id="PTHR23077">
    <property type="entry name" value="AAA-FAMILY ATPASE"/>
    <property type="match status" value="1"/>
</dbReference>
<dbReference type="InterPro" id="IPR009010">
    <property type="entry name" value="Asp_de-COase-like_dom_sf"/>
</dbReference>
<proteinExistence type="inferred from homology"/>
<feature type="domain" description="CDC48" evidence="17">
    <location>
        <begin position="80"/>
        <end position="146"/>
    </location>
</feature>
<dbReference type="FunFam" id="3.10.330.10:FF:000001">
    <property type="entry name" value="Cell division control 48"/>
    <property type="match status" value="1"/>
</dbReference>
<evidence type="ECO:0000313" key="19">
    <source>
        <dbReference type="EMBL" id="RXM90873.1"/>
    </source>
</evidence>
<dbReference type="SUPFAM" id="SSF52540">
    <property type="entry name" value="P-loop containing nucleoside triphosphate hydrolases"/>
    <property type="match status" value="1"/>
</dbReference>
<evidence type="ECO:0000256" key="3">
    <source>
        <dbReference type="ARBA" id="ARBA00006914"/>
    </source>
</evidence>
<dbReference type="PANTHER" id="PTHR23077:SF69">
    <property type="entry name" value="TRANSITIONAL ENDOPLASMIC RETICULUM ATPASE"/>
    <property type="match status" value="1"/>
</dbReference>
<dbReference type="GO" id="GO:0030970">
    <property type="term" value="P:retrograde protein transport, ER to cytosol"/>
    <property type="evidence" value="ECO:0007669"/>
    <property type="project" value="TreeGrafter"/>
</dbReference>
<evidence type="ECO:0000256" key="15">
    <source>
        <dbReference type="ARBA" id="ARBA00048883"/>
    </source>
</evidence>
<dbReference type="InterPro" id="IPR004201">
    <property type="entry name" value="Cdc48_dom2"/>
</dbReference>
<dbReference type="GO" id="GO:0005634">
    <property type="term" value="C:nucleus"/>
    <property type="evidence" value="ECO:0007669"/>
    <property type="project" value="UniProtKB-SubCell"/>
</dbReference>
<protein>
    <recommendedName>
        <fullName evidence="5">Transitional endoplasmic reticulum ATPase</fullName>
        <ecNumber evidence="4">3.6.4.6</ecNumber>
    </recommendedName>
    <alternativeName>
        <fullName evidence="14">Valosin-containing protein</fullName>
    </alternativeName>
</protein>
<dbReference type="InterPro" id="IPR027417">
    <property type="entry name" value="P-loop_NTPase"/>
</dbReference>
<dbReference type="Pfam" id="PF17862">
    <property type="entry name" value="AAA_lid_3"/>
    <property type="match status" value="1"/>
</dbReference>
<dbReference type="FunFam" id="1.10.8.60:FF:000004">
    <property type="entry name" value="Cell division control 48"/>
    <property type="match status" value="1"/>
</dbReference>
<dbReference type="Gene3D" id="1.10.8.60">
    <property type="match status" value="1"/>
</dbReference>
<evidence type="ECO:0000256" key="13">
    <source>
        <dbReference type="ARBA" id="ARBA00023242"/>
    </source>
</evidence>
<keyword evidence="12" id="KW-0234">DNA repair</keyword>
<gene>
    <name evidence="19" type="ORF">EOD39_21761</name>
</gene>
<dbReference type="FunFam" id="2.40.40.20:FF:000003">
    <property type="entry name" value="Transitional endoplasmic reticulum ATPase"/>
    <property type="match status" value="1"/>
</dbReference>
<evidence type="ECO:0000259" key="17">
    <source>
        <dbReference type="SMART" id="SM01072"/>
    </source>
</evidence>
<dbReference type="GO" id="GO:0034098">
    <property type="term" value="C:VCP-NPL4-UFD1 AAA ATPase complex"/>
    <property type="evidence" value="ECO:0007669"/>
    <property type="project" value="TreeGrafter"/>
</dbReference>
<dbReference type="GO" id="GO:0051228">
    <property type="term" value="P:mitotic spindle disassembly"/>
    <property type="evidence" value="ECO:0007669"/>
    <property type="project" value="TreeGrafter"/>
</dbReference>
<evidence type="ECO:0000256" key="7">
    <source>
        <dbReference type="ARBA" id="ARBA00022741"/>
    </source>
</evidence>
<evidence type="ECO:0000256" key="11">
    <source>
        <dbReference type="ARBA" id="ARBA00023121"/>
    </source>
</evidence>
<keyword evidence="11" id="KW-0446">Lipid-binding</keyword>
<keyword evidence="20" id="KW-1185">Reference proteome</keyword>
<evidence type="ECO:0000256" key="6">
    <source>
        <dbReference type="ARBA" id="ARBA00022553"/>
    </source>
</evidence>
<feature type="domain" description="CDC48 N-terminal subdomain" evidence="18">
    <location>
        <begin position="1"/>
        <end position="63"/>
    </location>
</feature>
<dbReference type="InterPro" id="IPR041569">
    <property type="entry name" value="AAA_lid_3"/>
</dbReference>
<dbReference type="GO" id="GO:0006281">
    <property type="term" value="P:DNA repair"/>
    <property type="evidence" value="ECO:0007669"/>
    <property type="project" value="UniProtKB-KW"/>
</dbReference>
<evidence type="ECO:0000256" key="8">
    <source>
        <dbReference type="ARBA" id="ARBA00022763"/>
    </source>
</evidence>
<comment type="caution">
    <text evidence="19">The sequence shown here is derived from an EMBL/GenBank/DDBJ whole genome shotgun (WGS) entry which is preliminary data.</text>
</comment>
<comment type="catalytic activity">
    <reaction evidence="15">
        <text>ATP + H2O = ADP + phosphate + H(+)</text>
        <dbReference type="Rhea" id="RHEA:13065"/>
        <dbReference type="ChEBI" id="CHEBI:15377"/>
        <dbReference type="ChEBI" id="CHEBI:15378"/>
        <dbReference type="ChEBI" id="CHEBI:30616"/>
        <dbReference type="ChEBI" id="CHEBI:43474"/>
        <dbReference type="ChEBI" id="CHEBI:456216"/>
        <dbReference type="EC" id="3.6.4.6"/>
    </reaction>
</comment>
<dbReference type="EC" id="3.6.4.6" evidence="4"/>
<dbReference type="EMBL" id="SCEB01011976">
    <property type="protein sequence ID" value="RXM90873.1"/>
    <property type="molecule type" value="Genomic_DNA"/>
</dbReference>
<keyword evidence="13" id="KW-0539">Nucleus</keyword>
<evidence type="ECO:0000256" key="5">
    <source>
        <dbReference type="ARBA" id="ARBA00019970"/>
    </source>
</evidence>
<reference evidence="19 20" key="1">
    <citation type="submission" date="2019-01" db="EMBL/GenBank/DDBJ databases">
        <title>Draft Genome and Complete Hox-Cluster Characterization of the Sterlet Sturgeon (Acipenser ruthenus).</title>
        <authorList>
            <person name="Wei Q."/>
        </authorList>
    </citation>
    <scope>NUCLEOTIDE SEQUENCE [LARGE SCALE GENOMIC DNA]</scope>
    <source>
        <strain evidence="19">WHYD16114868_AA</strain>
        <tissue evidence="19">Blood</tissue>
    </source>
</reference>
<dbReference type="GO" id="GO:0031593">
    <property type="term" value="F:polyubiquitin modification-dependent protein binding"/>
    <property type="evidence" value="ECO:0007669"/>
    <property type="project" value="TreeGrafter"/>
</dbReference>
<dbReference type="Pfam" id="PF02359">
    <property type="entry name" value="CDC48_N"/>
    <property type="match status" value="1"/>
</dbReference>
<evidence type="ECO:0000256" key="12">
    <source>
        <dbReference type="ARBA" id="ARBA00023204"/>
    </source>
</evidence>
<dbReference type="Gene3D" id="3.10.330.10">
    <property type="match status" value="1"/>
</dbReference>
<evidence type="ECO:0000256" key="9">
    <source>
        <dbReference type="ARBA" id="ARBA00022824"/>
    </source>
</evidence>
<evidence type="ECO:0000256" key="2">
    <source>
        <dbReference type="ARBA" id="ARBA00004240"/>
    </source>
</evidence>
<dbReference type="GO" id="GO:0005829">
    <property type="term" value="C:cytosol"/>
    <property type="evidence" value="ECO:0007669"/>
    <property type="project" value="TreeGrafter"/>
</dbReference>
<dbReference type="Gene3D" id="2.40.40.20">
    <property type="match status" value="1"/>
</dbReference>
<accession>A0A444URT1</accession>
<dbReference type="Gene3D" id="3.40.50.300">
    <property type="entry name" value="P-loop containing nucleotide triphosphate hydrolases"/>
    <property type="match status" value="1"/>
</dbReference>